<reference evidence="2 3" key="1">
    <citation type="submission" date="2023-09" db="EMBL/GenBank/DDBJ databases">
        <title>Genomes of two closely related lineages of the louse Polyplax serrata with different host specificities.</title>
        <authorList>
            <person name="Martinu J."/>
            <person name="Tarabai H."/>
            <person name="Stefka J."/>
            <person name="Hypsa V."/>
        </authorList>
    </citation>
    <scope>NUCLEOTIDE SEQUENCE [LARGE SCALE GENOMIC DNA]</scope>
    <source>
        <strain evidence="2">98ZLc_SE</strain>
    </source>
</reference>
<evidence type="ECO:0000313" key="2">
    <source>
        <dbReference type="EMBL" id="KAK6631531.1"/>
    </source>
</evidence>
<gene>
    <name evidence="2" type="ORF">RUM44_006058</name>
</gene>
<dbReference type="EMBL" id="JAWJWF010000006">
    <property type="protein sequence ID" value="KAK6631531.1"/>
    <property type="molecule type" value="Genomic_DNA"/>
</dbReference>
<sequence length="70" mass="7911">MAGLPLNRQQSKATEEGKVGKLPKVERDSPEENKGKCVETCEGRIFFDVHIDKGCALRQEIDFSYNRLAE</sequence>
<feature type="region of interest" description="Disordered" evidence="1">
    <location>
        <begin position="1"/>
        <end position="34"/>
    </location>
</feature>
<keyword evidence="3" id="KW-1185">Reference proteome</keyword>
<protein>
    <submittedName>
        <fullName evidence="2">Uncharacterized protein</fullName>
    </submittedName>
</protein>
<accession>A0ABR1AYT7</accession>
<evidence type="ECO:0000313" key="3">
    <source>
        <dbReference type="Proteomes" id="UP001359485"/>
    </source>
</evidence>
<proteinExistence type="predicted"/>
<organism evidence="2 3">
    <name type="scientific">Polyplax serrata</name>
    <name type="common">Common mouse louse</name>
    <dbReference type="NCBI Taxonomy" id="468196"/>
    <lineage>
        <taxon>Eukaryota</taxon>
        <taxon>Metazoa</taxon>
        <taxon>Ecdysozoa</taxon>
        <taxon>Arthropoda</taxon>
        <taxon>Hexapoda</taxon>
        <taxon>Insecta</taxon>
        <taxon>Pterygota</taxon>
        <taxon>Neoptera</taxon>
        <taxon>Paraneoptera</taxon>
        <taxon>Psocodea</taxon>
        <taxon>Troctomorpha</taxon>
        <taxon>Phthiraptera</taxon>
        <taxon>Anoplura</taxon>
        <taxon>Polyplacidae</taxon>
        <taxon>Polyplax</taxon>
    </lineage>
</organism>
<dbReference type="Proteomes" id="UP001359485">
    <property type="component" value="Unassembled WGS sequence"/>
</dbReference>
<feature type="compositionally biased region" description="Basic and acidic residues" evidence="1">
    <location>
        <begin position="13"/>
        <end position="34"/>
    </location>
</feature>
<evidence type="ECO:0000256" key="1">
    <source>
        <dbReference type="SAM" id="MobiDB-lite"/>
    </source>
</evidence>
<comment type="caution">
    <text evidence="2">The sequence shown here is derived from an EMBL/GenBank/DDBJ whole genome shotgun (WGS) entry which is preliminary data.</text>
</comment>
<name>A0ABR1AYT7_POLSC</name>